<dbReference type="InterPro" id="IPR043136">
    <property type="entry name" value="B30.2/SPRY_sf"/>
</dbReference>
<dbReference type="PROSITE" id="PS50837">
    <property type="entry name" value="NACHT"/>
    <property type="match status" value="1"/>
</dbReference>
<dbReference type="InterPro" id="IPR029495">
    <property type="entry name" value="NACHT-assoc"/>
</dbReference>
<dbReference type="InterPro" id="IPR007111">
    <property type="entry name" value="NACHT_NTPase"/>
</dbReference>
<dbReference type="AlphaFoldDB" id="A0A8C7HDF0"/>
<dbReference type="InterPro" id="IPR032675">
    <property type="entry name" value="LRR_dom_sf"/>
</dbReference>
<evidence type="ECO:0000256" key="1">
    <source>
        <dbReference type="ARBA" id="ARBA00004496"/>
    </source>
</evidence>
<name>A0A8C7HDF0_ONCKI</name>
<keyword evidence="6" id="KW-0067">ATP-binding</keyword>
<dbReference type="InterPro" id="IPR011029">
    <property type="entry name" value="DEATH-like_dom_sf"/>
</dbReference>
<dbReference type="Pfam" id="PF05729">
    <property type="entry name" value="NACHT"/>
    <property type="match status" value="1"/>
</dbReference>
<dbReference type="Pfam" id="PF13765">
    <property type="entry name" value="PRY"/>
    <property type="match status" value="1"/>
</dbReference>
<organism evidence="9 10">
    <name type="scientific">Oncorhynchus kisutch</name>
    <name type="common">Coho salmon</name>
    <name type="synonym">Salmo kisutch</name>
    <dbReference type="NCBI Taxonomy" id="8019"/>
    <lineage>
        <taxon>Eukaryota</taxon>
        <taxon>Metazoa</taxon>
        <taxon>Chordata</taxon>
        <taxon>Craniata</taxon>
        <taxon>Vertebrata</taxon>
        <taxon>Euteleostomi</taxon>
        <taxon>Actinopterygii</taxon>
        <taxon>Neopterygii</taxon>
        <taxon>Teleostei</taxon>
        <taxon>Protacanthopterygii</taxon>
        <taxon>Salmoniformes</taxon>
        <taxon>Salmonidae</taxon>
        <taxon>Salmoninae</taxon>
        <taxon>Oncorhynchus</taxon>
    </lineage>
</organism>
<dbReference type="Gene3D" id="3.40.50.300">
    <property type="entry name" value="P-loop containing nucleotide triphosphate hydrolases"/>
    <property type="match status" value="1"/>
</dbReference>
<dbReference type="InterPro" id="IPR051261">
    <property type="entry name" value="NLR"/>
</dbReference>
<dbReference type="Pfam" id="PF13516">
    <property type="entry name" value="LRR_6"/>
    <property type="match status" value="3"/>
</dbReference>
<proteinExistence type="predicted"/>
<keyword evidence="2" id="KW-0963">Cytoplasm</keyword>
<reference evidence="9" key="2">
    <citation type="submission" date="2025-09" db="UniProtKB">
        <authorList>
            <consortium name="Ensembl"/>
        </authorList>
    </citation>
    <scope>IDENTIFICATION</scope>
</reference>
<reference evidence="9" key="1">
    <citation type="submission" date="2025-08" db="UniProtKB">
        <authorList>
            <consortium name="Ensembl"/>
        </authorList>
    </citation>
    <scope>IDENTIFICATION</scope>
</reference>
<evidence type="ECO:0000256" key="6">
    <source>
        <dbReference type="ARBA" id="ARBA00022840"/>
    </source>
</evidence>
<evidence type="ECO:0000313" key="10">
    <source>
        <dbReference type="Proteomes" id="UP000694557"/>
    </source>
</evidence>
<sequence>MTFVKNELKMFKRILSPELPEGFESQKQEVVDPEDEQQESSAREGALKITLHILRKMNQKELADTLEKYSDDLAVICQRELKSNLKKKFQCVFEGIAKQGNPTLLNKIYTELYMTEGGTGEVNNEHELRQIETTTRKQARPETAIKCNDIFKPLTGQDKLIRTVLTKGVAGIGKTVSVQKFILDWAEGKANQDVQFVFSFPFRELNLMKEEKHTFIELLNHFSMETKQSGISIYNKYKVLFIFDGLDECRLPLDFQKNKICWDVTESTSVDVLLTNLIRGNLLPSALLWITTRPAAANKIPSVCVDQVTEVRGFSDPQKEEYFWKRFSDEDLASRIISHIKTSRSLHIMCHIPVFCWISATVLEHMLKHKREEMPKTLTEMYTHLVVFHTKQRNEKYLGKEETGPHWNKESILSLGKLAFQQLVNGNLIFYEEDLKESGIDVNEASVYSGLCTQLFKEECGPYPDKVYCFVHLSIQEFLAAVYVFLSFINNNENLMDELQTKDEPEVTFYKSAVDKALQSETGNLDLFLRFLLGLSLESNQKHLQGLLTKTRSSSQSHEETVKYIKEKIRENLSPERSINLFHCLNELNDHSLVEEIQSYLRSGSLSEDELSPAQWSALVFVLLTSEKELDVFDLKKFSRSEEGLLRLLPVVKASRAALLSGCGVTEEGCASLVSALESNPSHLRELDLSNNDLKDSGVKLLSAGLGNPHCKLETLRLSGCLVTEEGCASLVSALRSNPSHLRELDLSNNDLKDSGVKLLSDGLGNPHCKLETLRLSRCLVTEEGCASLVSALRSNPSHLRELDLSYNHPGDSGVRLLSAGLEDPHCRLEKLNVEHGGEYTMKPGIRKYVCDLTLDPNTVNRQLSLSEENRKVTWRREEQPYPDHPERFEECDQGKKMQRQNQRGITETFFRGEHQSIETLKMETPLSCRCLISKDIPLYPKADRAEFHVDKVCHVTTPTGLTGIMDLSGFTAGQTGGFTWWALHITEGEIEAAENRFLEKEQLSFDPTTGEEQRHNPFLKEFTTSPVFQKGSRYGNFKLTFPLEDLMQMYTEQICEGEKPVLRVYETVVYKQEIMYVVVVHGPDVTEFDEYPLLADENDEAICIYKDGQIVWRAEAICETHTKKLIINRESGTVETEELGRGFEYFMWDHVTLAFHLPADRTLPVEEGVLKDRLHACEGIRPFLQDECLTLEEAEAVVNAIKNSI</sequence>
<dbReference type="PROSITE" id="PS51450">
    <property type="entry name" value="LRR"/>
    <property type="match status" value="2"/>
</dbReference>
<dbReference type="Pfam" id="PF17776">
    <property type="entry name" value="NLRC4_HD2"/>
    <property type="match status" value="1"/>
</dbReference>
<dbReference type="Ensembl" id="ENSOKIT00005060435.1">
    <property type="protein sequence ID" value="ENSOKIP00005056846.1"/>
    <property type="gene ID" value="ENSOKIG00005024384.1"/>
</dbReference>
<dbReference type="GO" id="GO:0005737">
    <property type="term" value="C:cytoplasm"/>
    <property type="evidence" value="ECO:0007669"/>
    <property type="project" value="UniProtKB-SubCell"/>
</dbReference>
<dbReference type="InterPro" id="IPR013320">
    <property type="entry name" value="ConA-like_dom_sf"/>
</dbReference>
<dbReference type="SMART" id="SM00368">
    <property type="entry name" value="LRR_RI"/>
    <property type="match status" value="6"/>
</dbReference>
<dbReference type="Proteomes" id="UP000694557">
    <property type="component" value="Unassembled WGS sequence"/>
</dbReference>
<keyword evidence="4" id="KW-0677">Repeat</keyword>
<dbReference type="Gene3D" id="2.60.120.920">
    <property type="match status" value="1"/>
</dbReference>
<dbReference type="GO" id="GO:0005524">
    <property type="term" value="F:ATP binding"/>
    <property type="evidence" value="ECO:0007669"/>
    <property type="project" value="UniProtKB-KW"/>
</dbReference>
<evidence type="ECO:0000256" key="2">
    <source>
        <dbReference type="ARBA" id="ARBA00022490"/>
    </source>
</evidence>
<dbReference type="FunFam" id="3.80.10.10:FF:000100">
    <property type="entry name" value="Si:dkey-11n14.1"/>
    <property type="match status" value="1"/>
</dbReference>
<dbReference type="Pfam" id="PF17779">
    <property type="entry name" value="WHD_NOD2"/>
    <property type="match status" value="1"/>
</dbReference>
<dbReference type="InterPro" id="IPR006574">
    <property type="entry name" value="PRY"/>
</dbReference>
<evidence type="ECO:0000313" key="9">
    <source>
        <dbReference type="Ensembl" id="ENSOKIP00005056846.1"/>
    </source>
</evidence>
<dbReference type="FunFam" id="3.40.50.300:FF:001524">
    <property type="entry name" value="Si:dkey-126g1.7"/>
    <property type="match status" value="1"/>
</dbReference>
<feature type="region of interest" description="Disordered" evidence="7">
    <location>
        <begin position="23"/>
        <end position="43"/>
    </location>
</feature>
<dbReference type="Gene3D" id="3.80.10.10">
    <property type="entry name" value="Ribonuclease Inhibitor"/>
    <property type="match status" value="1"/>
</dbReference>
<comment type="subcellular location">
    <subcellularLocation>
        <location evidence="1">Cytoplasm</location>
    </subcellularLocation>
</comment>
<dbReference type="InterPro" id="IPR001611">
    <property type="entry name" value="Leu-rich_rpt"/>
</dbReference>
<protein>
    <recommendedName>
        <fullName evidence="8">NACHT domain-containing protein</fullName>
    </recommendedName>
</protein>
<dbReference type="Pfam" id="PF14484">
    <property type="entry name" value="FISNA"/>
    <property type="match status" value="1"/>
</dbReference>
<dbReference type="Gene3D" id="1.10.533.10">
    <property type="entry name" value="Death Domain, Fas"/>
    <property type="match status" value="1"/>
</dbReference>
<dbReference type="InterPro" id="IPR027417">
    <property type="entry name" value="P-loop_NTPase"/>
</dbReference>
<feature type="domain" description="NACHT" evidence="8">
    <location>
        <begin position="162"/>
        <end position="296"/>
    </location>
</feature>
<accession>A0A8C7HDF0</accession>
<keyword evidence="5" id="KW-0547">Nucleotide-binding</keyword>
<keyword evidence="3" id="KW-0433">Leucine-rich repeat</keyword>
<dbReference type="SMART" id="SM00589">
    <property type="entry name" value="PRY"/>
    <property type="match status" value="1"/>
</dbReference>
<dbReference type="SUPFAM" id="SSF52047">
    <property type="entry name" value="RNI-like"/>
    <property type="match status" value="1"/>
</dbReference>
<evidence type="ECO:0000256" key="4">
    <source>
        <dbReference type="ARBA" id="ARBA00022737"/>
    </source>
</evidence>
<evidence type="ECO:0000256" key="7">
    <source>
        <dbReference type="SAM" id="MobiDB-lite"/>
    </source>
</evidence>
<dbReference type="InterPro" id="IPR041267">
    <property type="entry name" value="NLRP_HD2"/>
</dbReference>
<keyword evidence="10" id="KW-1185">Reference proteome</keyword>
<dbReference type="SUPFAM" id="SSF49899">
    <property type="entry name" value="Concanavalin A-like lectins/glucanases"/>
    <property type="match status" value="1"/>
</dbReference>
<evidence type="ECO:0000256" key="5">
    <source>
        <dbReference type="ARBA" id="ARBA00022741"/>
    </source>
</evidence>
<dbReference type="InterPro" id="IPR041075">
    <property type="entry name" value="NOD1/2_WH"/>
</dbReference>
<dbReference type="PANTHER" id="PTHR24106">
    <property type="entry name" value="NACHT, LRR AND CARD DOMAINS-CONTAINING"/>
    <property type="match status" value="1"/>
</dbReference>
<evidence type="ECO:0000259" key="8">
    <source>
        <dbReference type="PROSITE" id="PS50837"/>
    </source>
</evidence>
<evidence type="ECO:0000256" key="3">
    <source>
        <dbReference type="ARBA" id="ARBA00022614"/>
    </source>
</evidence>
<dbReference type="SMART" id="SM01288">
    <property type="entry name" value="FISNA"/>
    <property type="match status" value="1"/>
</dbReference>
<dbReference type="GeneTree" id="ENSGT01150000286904"/>